<organism evidence="8 9">
    <name type="scientific">Bacillus mesophilum</name>
    <dbReference type="NCBI Taxonomy" id="1071718"/>
    <lineage>
        <taxon>Bacteria</taxon>
        <taxon>Bacillati</taxon>
        <taxon>Bacillota</taxon>
        <taxon>Bacilli</taxon>
        <taxon>Bacillales</taxon>
        <taxon>Bacillaceae</taxon>
        <taxon>Bacillus</taxon>
    </lineage>
</organism>
<dbReference type="InterPro" id="IPR050612">
    <property type="entry name" value="Prok_Mopterin_Oxidored"/>
</dbReference>
<accession>A0A7V7RNQ2</accession>
<dbReference type="Gene3D" id="3.40.228.10">
    <property type="entry name" value="Dimethylsulfoxide Reductase, domain 2"/>
    <property type="match status" value="1"/>
</dbReference>
<keyword evidence="5" id="KW-0408">Iron</keyword>
<dbReference type="PANTHER" id="PTHR43742">
    <property type="entry name" value="TRIMETHYLAMINE-N-OXIDE REDUCTASE"/>
    <property type="match status" value="1"/>
</dbReference>
<dbReference type="GO" id="GO:0046872">
    <property type="term" value="F:metal ion binding"/>
    <property type="evidence" value="ECO:0007669"/>
    <property type="project" value="UniProtKB-KW"/>
</dbReference>
<evidence type="ECO:0000313" key="8">
    <source>
        <dbReference type="EMBL" id="KAB2334167.1"/>
    </source>
</evidence>
<dbReference type="Gene3D" id="2.40.40.20">
    <property type="match status" value="1"/>
</dbReference>
<dbReference type="InterPro" id="IPR006656">
    <property type="entry name" value="Mopterin_OxRdtase"/>
</dbReference>
<dbReference type="RefSeq" id="WP_151573496.1">
    <property type="nucleotide sequence ID" value="NZ_WBOT01000002.1"/>
</dbReference>
<dbReference type="InterPro" id="IPR009010">
    <property type="entry name" value="Asp_de-COase-like_dom_sf"/>
</dbReference>
<dbReference type="Gene3D" id="2.20.25.90">
    <property type="entry name" value="ADC-like domains"/>
    <property type="match status" value="1"/>
</dbReference>
<dbReference type="PROSITE" id="PS51669">
    <property type="entry name" value="4FE4S_MOW_BIS_MGD"/>
    <property type="match status" value="1"/>
</dbReference>
<evidence type="ECO:0000256" key="4">
    <source>
        <dbReference type="ARBA" id="ARBA00023002"/>
    </source>
</evidence>
<dbReference type="PROSITE" id="PS00490">
    <property type="entry name" value="MOLYBDOPTERIN_PROK_2"/>
    <property type="match status" value="1"/>
</dbReference>
<comment type="caution">
    <text evidence="8">The sequence shown here is derived from an EMBL/GenBank/DDBJ whole genome shotgun (WGS) entry which is preliminary data.</text>
</comment>
<name>A0A7V7RNQ2_9BACI</name>
<comment type="cofactor">
    <cofactor evidence="1">
        <name>Mo-bis(molybdopterin guanine dinucleotide)</name>
        <dbReference type="ChEBI" id="CHEBI:60539"/>
    </cofactor>
</comment>
<keyword evidence="4" id="KW-0560">Oxidoreductase</keyword>
<dbReference type="Gene3D" id="3.40.50.740">
    <property type="match status" value="1"/>
</dbReference>
<evidence type="ECO:0000313" key="9">
    <source>
        <dbReference type="Proteomes" id="UP000441354"/>
    </source>
</evidence>
<dbReference type="SMART" id="SM00926">
    <property type="entry name" value="Molybdop_Fe4S4"/>
    <property type="match status" value="1"/>
</dbReference>
<dbReference type="SUPFAM" id="SSF53706">
    <property type="entry name" value="Formate dehydrogenase/DMSO reductase, domains 1-3"/>
    <property type="match status" value="1"/>
</dbReference>
<dbReference type="EMBL" id="WBOT01000002">
    <property type="protein sequence ID" value="KAB2334167.1"/>
    <property type="molecule type" value="Genomic_DNA"/>
</dbReference>
<dbReference type="GO" id="GO:0016491">
    <property type="term" value="F:oxidoreductase activity"/>
    <property type="evidence" value="ECO:0007669"/>
    <property type="project" value="UniProtKB-KW"/>
</dbReference>
<dbReference type="AlphaFoldDB" id="A0A7V7RNQ2"/>
<dbReference type="Pfam" id="PF00384">
    <property type="entry name" value="Molybdopterin"/>
    <property type="match status" value="1"/>
</dbReference>
<dbReference type="Gene3D" id="3.30.2070.10">
    <property type="entry name" value="Formate dehydrogenase/DMSO reductase"/>
    <property type="match status" value="1"/>
</dbReference>
<keyword evidence="3" id="KW-0479">Metal-binding</keyword>
<evidence type="ECO:0000259" key="7">
    <source>
        <dbReference type="PROSITE" id="PS51669"/>
    </source>
</evidence>
<reference evidence="8 9" key="1">
    <citation type="journal article" date="2014" name="Arch. Microbiol.">
        <title>Bacillus mesophilum sp. nov., strain IITR-54T, a novel 4-chlorobiphenyl dechlorinating bacterium.</title>
        <authorList>
            <person name="Manickam N."/>
            <person name="Singh N.K."/>
            <person name="Bajaj A."/>
            <person name="Kumar R.M."/>
            <person name="Kaur G."/>
            <person name="Kaur N."/>
            <person name="Bala M."/>
            <person name="Kumar A."/>
            <person name="Mayilraj S."/>
        </authorList>
    </citation>
    <scope>NUCLEOTIDE SEQUENCE [LARGE SCALE GENOMIC DNA]</scope>
    <source>
        <strain evidence="8 9">IITR-54</strain>
    </source>
</reference>
<dbReference type="Pfam" id="PF04879">
    <property type="entry name" value="Molybdop_Fe4S4"/>
    <property type="match status" value="1"/>
</dbReference>
<dbReference type="OrthoDB" id="219031at2"/>
<dbReference type="Proteomes" id="UP000441354">
    <property type="component" value="Unassembled WGS sequence"/>
</dbReference>
<dbReference type="InterPro" id="IPR006963">
    <property type="entry name" value="Mopterin_OxRdtase_4Fe-4S_dom"/>
</dbReference>
<evidence type="ECO:0000256" key="3">
    <source>
        <dbReference type="ARBA" id="ARBA00022723"/>
    </source>
</evidence>
<dbReference type="GO" id="GO:0051536">
    <property type="term" value="F:iron-sulfur cluster binding"/>
    <property type="evidence" value="ECO:0007669"/>
    <property type="project" value="UniProtKB-KW"/>
</dbReference>
<evidence type="ECO:0000256" key="2">
    <source>
        <dbReference type="ARBA" id="ARBA00022505"/>
    </source>
</evidence>
<dbReference type="PANTHER" id="PTHR43742:SF6">
    <property type="entry name" value="OXIDOREDUCTASE YYAE-RELATED"/>
    <property type="match status" value="1"/>
</dbReference>
<dbReference type="InterPro" id="IPR006655">
    <property type="entry name" value="Mopterin_OxRdtase_prok_CS"/>
</dbReference>
<proteinExistence type="predicted"/>
<evidence type="ECO:0000256" key="6">
    <source>
        <dbReference type="ARBA" id="ARBA00023014"/>
    </source>
</evidence>
<dbReference type="SUPFAM" id="SSF50692">
    <property type="entry name" value="ADC-like"/>
    <property type="match status" value="1"/>
</dbReference>
<protein>
    <submittedName>
        <fullName evidence="8">Molybdopterin-dependent oxidoreductase</fullName>
    </submittedName>
</protein>
<keyword evidence="2" id="KW-0500">Molybdenum</keyword>
<evidence type="ECO:0000256" key="1">
    <source>
        <dbReference type="ARBA" id="ARBA00001942"/>
    </source>
</evidence>
<gene>
    <name evidence="8" type="ORF">F7732_08830</name>
</gene>
<keyword evidence="9" id="KW-1185">Reference proteome</keyword>
<evidence type="ECO:0000256" key="5">
    <source>
        <dbReference type="ARBA" id="ARBA00023004"/>
    </source>
</evidence>
<sequence length="672" mass="75713">MKIFRNACPRNCYASCSMLSYVNNGKLVKVAGDDQHGYTKGNICAKGYAFTQYVSHPNRLKYPIMQSPRSSGNWKRISWEQAYTIIADKIIELNERYGSNLASGYNKFSGNIGLLHYAAEAMFNSIGPHTKPKGNLCLTTGNEALKERFKQFEQSSPEDMAAADLIVIWGANPAVTNVPQMKYIFQARRAGAKVVVIDPIFTETAAKADLYIQIKPGTDGLLALYGAKRIADSSFFDENYAQDCTNNFIEFKRIMEEVPSADKVSDLTNAPISAIEELAELYIEAASSVTWIGFGMQRTNTGGENIQAISALAAMTGFLQKKKGKLFYAHNDLEQFPLHLLKFPEQKHSEAQASRAIDINSFAKNALKLSDPPLKFLWIASRNPFSQDNNLQSWMKLIQQLELIVTVDLYMTKTAEISDIVLPAATHFEEMDLIVSYWHHWISINEQSLPGYFESKSDLQITRELTNKLNERSPGFSTFPSELEALDWIQKELSPVIQELYGIQDYTDLLSGPHLKKPGKIPAKEKFSFNIPDVSAYLENVKVQEDSLLFPYQLITPQSLLTIHSQYEHLTWLTGTDENSEDTIAEISAFAAGENRLMPEDSIEIFNENGWVDAKVKVNPYLAKNIVLVKQAGKKPINWIIVHQESDQCQETSTHFYDSKVNIRKKKVSRDG</sequence>
<feature type="domain" description="4Fe-4S Mo/W bis-MGD-type" evidence="7">
    <location>
        <begin position="1"/>
        <end position="58"/>
    </location>
</feature>
<keyword evidence="6" id="KW-0411">Iron-sulfur</keyword>